<keyword evidence="1" id="KW-0812">Transmembrane</keyword>
<dbReference type="GeneID" id="87824220"/>
<gene>
    <name evidence="2" type="ORF">N657DRAFT_452260</name>
</gene>
<keyword evidence="3" id="KW-1185">Reference proteome</keyword>
<accession>A0AAN6TYQ1</accession>
<organism evidence="2 3">
    <name type="scientific">Parathielavia appendiculata</name>
    <dbReference type="NCBI Taxonomy" id="2587402"/>
    <lineage>
        <taxon>Eukaryota</taxon>
        <taxon>Fungi</taxon>
        <taxon>Dikarya</taxon>
        <taxon>Ascomycota</taxon>
        <taxon>Pezizomycotina</taxon>
        <taxon>Sordariomycetes</taxon>
        <taxon>Sordariomycetidae</taxon>
        <taxon>Sordariales</taxon>
        <taxon>Chaetomiaceae</taxon>
        <taxon>Parathielavia</taxon>
    </lineage>
</organism>
<comment type="caution">
    <text evidence="2">The sequence shown here is derived from an EMBL/GenBank/DDBJ whole genome shotgun (WGS) entry which is preliminary data.</text>
</comment>
<dbReference type="AlphaFoldDB" id="A0AAN6TYQ1"/>
<sequence length="189" mass="20610">MNLCHPSSPEHPGFWKIALFILVQFICSIALPSKGGLVFLAGHLEKEMRNLPCAIHLLGMWFTRNAGVRLLATGVSGLIHSTGGQRGLSPRLPQRRGRLSAEVVMRVSRRITSLASHKTLHELRKLPAAPTSTLIQLSYLPGARGARISNTTGLSKDQAALPTNIPALREVLEHSAPVCRIYFPLSQLS</sequence>
<dbReference type="EMBL" id="MU853229">
    <property type="protein sequence ID" value="KAK4123223.1"/>
    <property type="molecule type" value="Genomic_DNA"/>
</dbReference>
<keyword evidence="1" id="KW-0472">Membrane</keyword>
<protein>
    <submittedName>
        <fullName evidence="2">Uncharacterized protein</fullName>
    </submittedName>
</protein>
<evidence type="ECO:0000313" key="2">
    <source>
        <dbReference type="EMBL" id="KAK4123223.1"/>
    </source>
</evidence>
<reference evidence="2" key="1">
    <citation type="journal article" date="2023" name="Mol. Phylogenet. Evol.">
        <title>Genome-scale phylogeny and comparative genomics of the fungal order Sordariales.</title>
        <authorList>
            <person name="Hensen N."/>
            <person name="Bonometti L."/>
            <person name="Westerberg I."/>
            <person name="Brannstrom I.O."/>
            <person name="Guillou S."/>
            <person name="Cros-Aarteil S."/>
            <person name="Calhoun S."/>
            <person name="Haridas S."/>
            <person name="Kuo A."/>
            <person name="Mondo S."/>
            <person name="Pangilinan J."/>
            <person name="Riley R."/>
            <person name="LaButti K."/>
            <person name="Andreopoulos B."/>
            <person name="Lipzen A."/>
            <person name="Chen C."/>
            <person name="Yan M."/>
            <person name="Daum C."/>
            <person name="Ng V."/>
            <person name="Clum A."/>
            <person name="Steindorff A."/>
            <person name="Ohm R.A."/>
            <person name="Martin F."/>
            <person name="Silar P."/>
            <person name="Natvig D.O."/>
            <person name="Lalanne C."/>
            <person name="Gautier V."/>
            <person name="Ament-Velasquez S.L."/>
            <person name="Kruys A."/>
            <person name="Hutchinson M.I."/>
            <person name="Powell A.J."/>
            <person name="Barry K."/>
            <person name="Miller A.N."/>
            <person name="Grigoriev I.V."/>
            <person name="Debuchy R."/>
            <person name="Gladieux P."/>
            <person name="Hiltunen Thoren M."/>
            <person name="Johannesson H."/>
        </authorList>
    </citation>
    <scope>NUCLEOTIDE SEQUENCE</scope>
    <source>
        <strain evidence="2">CBS 731.68</strain>
    </source>
</reference>
<proteinExistence type="predicted"/>
<keyword evidence="1" id="KW-1133">Transmembrane helix</keyword>
<dbReference type="RefSeq" id="XP_062646994.1">
    <property type="nucleotide sequence ID" value="XM_062787450.1"/>
</dbReference>
<reference evidence="2" key="2">
    <citation type="submission" date="2023-05" db="EMBL/GenBank/DDBJ databases">
        <authorList>
            <consortium name="Lawrence Berkeley National Laboratory"/>
            <person name="Steindorff A."/>
            <person name="Hensen N."/>
            <person name="Bonometti L."/>
            <person name="Westerberg I."/>
            <person name="Brannstrom I.O."/>
            <person name="Guillou S."/>
            <person name="Cros-Aarteil S."/>
            <person name="Calhoun S."/>
            <person name="Haridas S."/>
            <person name="Kuo A."/>
            <person name="Mondo S."/>
            <person name="Pangilinan J."/>
            <person name="Riley R."/>
            <person name="Labutti K."/>
            <person name="Andreopoulos B."/>
            <person name="Lipzen A."/>
            <person name="Chen C."/>
            <person name="Yanf M."/>
            <person name="Daum C."/>
            <person name="Ng V."/>
            <person name="Clum A."/>
            <person name="Ohm R."/>
            <person name="Martin F."/>
            <person name="Silar P."/>
            <person name="Natvig D."/>
            <person name="Lalanne C."/>
            <person name="Gautier V."/>
            <person name="Ament-Velasquez S.L."/>
            <person name="Kruys A."/>
            <person name="Hutchinson M.I."/>
            <person name="Powell A.J."/>
            <person name="Barry K."/>
            <person name="Miller A.N."/>
            <person name="Grigoriev I.V."/>
            <person name="Debuchy R."/>
            <person name="Gladieux P."/>
            <person name="Thoren M.H."/>
            <person name="Johannesson H."/>
        </authorList>
    </citation>
    <scope>NUCLEOTIDE SEQUENCE</scope>
    <source>
        <strain evidence="2">CBS 731.68</strain>
    </source>
</reference>
<feature type="transmembrane region" description="Helical" evidence="1">
    <location>
        <begin position="17"/>
        <end position="41"/>
    </location>
</feature>
<dbReference type="Proteomes" id="UP001302602">
    <property type="component" value="Unassembled WGS sequence"/>
</dbReference>
<evidence type="ECO:0000313" key="3">
    <source>
        <dbReference type="Proteomes" id="UP001302602"/>
    </source>
</evidence>
<evidence type="ECO:0000256" key="1">
    <source>
        <dbReference type="SAM" id="Phobius"/>
    </source>
</evidence>
<name>A0AAN6TYQ1_9PEZI</name>